<proteinExistence type="predicted"/>
<dbReference type="InterPro" id="IPR010713">
    <property type="entry name" value="XET_C"/>
</dbReference>
<evidence type="ECO:0000259" key="1">
    <source>
        <dbReference type="Pfam" id="PF06955"/>
    </source>
</evidence>
<dbReference type="AlphaFoldDB" id="A0A218W5L4"/>
<reference evidence="3" key="1">
    <citation type="journal article" date="2017" name="Plant J.">
        <title>The pomegranate (Punica granatum L.) genome and the genomics of punicalagin biosynthesis.</title>
        <authorList>
            <person name="Qin G."/>
            <person name="Xu C."/>
            <person name="Ming R."/>
            <person name="Tang H."/>
            <person name="Guyot R."/>
            <person name="Kramer E.M."/>
            <person name="Hu Y."/>
            <person name="Yi X."/>
            <person name="Qi Y."/>
            <person name="Xu X."/>
            <person name="Gao Z."/>
            <person name="Pan H."/>
            <person name="Jian J."/>
            <person name="Tian Y."/>
            <person name="Yue Z."/>
            <person name="Xu Y."/>
        </authorList>
    </citation>
    <scope>NUCLEOTIDE SEQUENCE [LARGE SCALE GENOMIC DNA]</scope>
    <source>
        <strain evidence="3">cv. Dabenzi</strain>
    </source>
</reference>
<gene>
    <name evidence="2" type="ORF">CDL15_Pgr010715</name>
</gene>
<organism evidence="2 3">
    <name type="scientific">Punica granatum</name>
    <name type="common">Pomegranate</name>
    <dbReference type="NCBI Taxonomy" id="22663"/>
    <lineage>
        <taxon>Eukaryota</taxon>
        <taxon>Viridiplantae</taxon>
        <taxon>Streptophyta</taxon>
        <taxon>Embryophyta</taxon>
        <taxon>Tracheophyta</taxon>
        <taxon>Spermatophyta</taxon>
        <taxon>Magnoliopsida</taxon>
        <taxon>eudicotyledons</taxon>
        <taxon>Gunneridae</taxon>
        <taxon>Pentapetalae</taxon>
        <taxon>rosids</taxon>
        <taxon>malvids</taxon>
        <taxon>Myrtales</taxon>
        <taxon>Lythraceae</taxon>
        <taxon>Punica</taxon>
    </lineage>
</organism>
<accession>A0A218W5L4</accession>
<evidence type="ECO:0000313" key="3">
    <source>
        <dbReference type="Proteomes" id="UP000197138"/>
    </source>
</evidence>
<evidence type="ECO:0000313" key="2">
    <source>
        <dbReference type="EMBL" id="OWM67778.1"/>
    </source>
</evidence>
<dbReference type="Gene3D" id="2.60.120.200">
    <property type="match status" value="1"/>
</dbReference>
<dbReference type="Pfam" id="PF06955">
    <property type="entry name" value="XET_C"/>
    <property type="match status" value="1"/>
</dbReference>
<sequence length="85" mass="9419">MEGLRKKHMTYSYCYDRTRYRVPPLECVINSREAKKALVETPPQGAGITGNTTTGCEQPAGWMLALDEVVALLGENTIMDPIFLG</sequence>
<feature type="domain" description="Xyloglucan endo-transglycosylase C-terminal" evidence="1">
    <location>
        <begin position="1"/>
        <end position="27"/>
    </location>
</feature>
<dbReference type="Proteomes" id="UP000197138">
    <property type="component" value="Unassembled WGS sequence"/>
</dbReference>
<dbReference type="EMBL" id="MTKT01005370">
    <property type="protein sequence ID" value="OWM67778.1"/>
    <property type="molecule type" value="Genomic_DNA"/>
</dbReference>
<dbReference type="GO" id="GO:0044042">
    <property type="term" value="P:glucan metabolic process"/>
    <property type="evidence" value="ECO:0007669"/>
    <property type="project" value="InterPro"/>
</dbReference>
<dbReference type="GO" id="GO:0048046">
    <property type="term" value="C:apoplast"/>
    <property type="evidence" value="ECO:0007669"/>
    <property type="project" value="InterPro"/>
</dbReference>
<protein>
    <recommendedName>
        <fullName evidence="1">Xyloglucan endo-transglycosylase C-terminal domain-containing protein</fullName>
    </recommendedName>
</protein>
<name>A0A218W5L4_PUNGR</name>
<dbReference type="GO" id="GO:0016762">
    <property type="term" value="F:xyloglucan:xyloglucosyl transferase activity"/>
    <property type="evidence" value="ECO:0007669"/>
    <property type="project" value="InterPro"/>
</dbReference>
<comment type="caution">
    <text evidence="2">The sequence shown here is derived from an EMBL/GenBank/DDBJ whole genome shotgun (WGS) entry which is preliminary data.</text>
</comment>